<evidence type="ECO:0000256" key="1">
    <source>
        <dbReference type="ARBA" id="ARBA00004282"/>
    </source>
</evidence>
<dbReference type="PANTHER" id="PTHR46507">
    <property type="entry name" value="AFADIN- AND ALPHA-ACTININ-BINDING PROTEIN"/>
    <property type="match status" value="1"/>
</dbReference>
<evidence type="ECO:0000256" key="7">
    <source>
        <dbReference type="ARBA" id="ARBA00023054"/>
    </source>
</evidence>
<name>A0A0F7SEI9_PHARH</name>
<feature type="compositionally biased region" description="Low complexity" evidence="10">
    <location>
        <begin position="381"/>
        <end position="396"/>
    </location>
</feature>
<feature type="compositionally biased region" description="Basic and acidic residues" evidence="10">
    <location>
        <begin position="144"/>
        <end position="157"/>
    </location>
</feature>
<reference evidence="11" key="1">
    <citation type="submission" date="2014-08" db="EMBL/GenBank/DDBJ databases">
        <authorList>
            <person name="Sharma Rahul"/>
            <person name="Thines Marco"/>
        </authorList>
    </citation>
    <scope>NUCLEOTIDE SEQUENCE</scope>
</reference>
<dbReference type="InterPro" id="IPR021622">
    <property type="entry name" value="Afadin/alpha-actinin-bd"/>
</dbReference>
<feature type="coiled-coil region" evidence="9">
    <location>
        <begin position="409"/>
        <end position="440"/>
    </location>
</feature>
<dbReference type="GO" id="GO:0007155">
    <property type="term" value="P:cell adhesion"/>
    <property type="evidence" value="ECO:0007669"/>
    <property type="project" value="UniProtKB-KW"/>
</dbReference>
<evidence type="ECO:0000256" key="10">
    <source>
        <dbReference type="SAM" id="MobiDB-lite"/>
    </source>
</evidence>
<keyword evidence="5" id="KW-0130">Cell adhesion</keyword>
<keyword evidence="6" id="KW-0965">Cell junction</keyword>
<dbReference type="InterPro" id="IPR052300">
    <property type="entry name" value="Adhesion_Centrosome_assoc"/>
</dbReference>
<feature type="compositionally biased region" description="Basic and acidic residues" evidence="10">
    <location>
        <begin position="124"/>
        <end position="133"/>
    </location>
</feature>
<evidence type="ECO:0000256" key="2">
    <source>
        <dbReference type="ARBA" id="ARBA00004300"/>
    </source>
</evidence>
<evidence type="ECO:0000256" key="9">
    <source>
        <dbReference type="SAM" id="Coils"/>
    </source>
</evidence>
<evidence type="ECO:0000256" key="3">
    <source>
        <dbReference type="ARBA" id="ARBA00009291"/>
    </source>
</evidence>
<dbReference type="PANTHER" id="PTHR46507:SF4">
    <property type="entry name" value="SSX FAMILY MEMBER 2 INTERACTING PROTEIN"/>
    <property type="match status" value="1"/>
</dbReference>
<feature type="compositionally biased region" description="Basic and acidic residues" evidence="10">
    <location>
        <begin position="578"/>
        <end position="594"/>
    </location>
</feature>
<feature type="region of interest" description="Disordered" evidence="10">
    <location>
        <begin position="124"/>
        <end position="157"/>
    </location>
</feature>
<keyword evidence="7 9" id="KW-0175">Coiled coil</keyword>
<dbReference type="EMBL" id="LN483167">
    <property type="protein sequence ID" value="CDZ96821.1"/>
    <property type="molecule type" value="Genomic_DNA"/>
</dbReference>
<protein>
    <submittedName>
        <fullName evidence="11">Afadin/alpha-actinin-binding</fullName>
    </submittedName>
</protein>
<evidence type="ECO:0000256" key="4">
    <source>
        <dbReference type="ARBA" id="ARBA00022490"/>
    </source>
</evidence>
<feature type="region of interest" description="Disordered" evidence="10">
    <location>
        <begin position="465"/>
        <end position="641"/>
    </location>
</feature>
<proteinExistence type="inferred from homology"/>
<dbReference type="AlphaFoldDB" id="A0A0F7SEI9"/>
<keyword evidence="4" id="KW-0963">Cytoplasm</keyword>
<evidence type="ECO:0000256" key="6">
    <source>
        <dbReference type="ARBA" id="ARBA00022949"/>
    </source>
</evidence>
<evidence type="ECO:0000256" key="8">
    <source>
        <dbReference type="ARBA" id="ARBA00023212"/>
    </source>
</evidence>
<feature type="compositionally biased region" description="Low complexity" evidence="10">
    <location>
        <begin position="478"/>
        <end position="517"/>
    </location>
</feature>
<feature type="compositionally biased region" description="Low complexity" evidence="10">
    <location>
        <begin position="531"/>
        <end position="547"/>
    </location>
</feature>
<evidence type="ECO:0000313" key="11">
    <source>
        <dbReference type="EMBL" id="CDZ96821.1"/>
    </source>
</evidence>
<comment type="subcellular location">
    <subcellularLocation>
        <location evidence="1">Cell junction</location>
    </subcellularLocation>
    <subcellularLocation>
        <location evidence="2">Cytoplasm</location>
        <location evidence="2">Cytoskeleton</location>
        <location evidence="2">Microtubule organizing center</location>
        <location evidence="2">Centrosome</location>
    </subcellularLocation>
</comment>
<organism evidence="11">
    <name type="scientific">Phaffia rhodozyma</name>
    <name type="common">Yeast</name>
    <name type="synonym">Xanthophyllomyces dendrorhous</name>
    <dbReference type="NCBI Taxonomy" id="264483"/>
    <lineage>
        <taxon>Eukaryota</taxon>
        <taxon>Fungi</taxon>
        <taxon>Dikarya</taxon>
        <taxon>Basidiomycota</taxon>
        <taxon>Agaricomycotina</taxon>
        <taxon>Tremellomycetes</taxon>
        <taxon>Cystofilobasidiales</taxon>
        <taxon>Mrakiaceae</taxon>
        <taxon>Phaffia</taxon>
    </lineage>
</organism>
<feature type="compositionally biased region" description="Basic and acidic residues" evidence="10">
    <location>
        <begin position="632"/>
        <end position="641"/>
    </location>
</feature>
<keyword evidence="8" id="KW-0206">Cytoskeleton</keyword>
<accession>A0A0F7SEI9</accession>
<dbReference type="GO" id="GO:0036064">
    <property type="term" value="C:ciliary basal body"/>
    <property type="evidence" value="ECO:0007669"/>
    <property type="project" value="TreeGrafter"/>
</dbReference>
<dbReference type="Pfam" id="PF11559">
    <property type="entry name" value="ADIP"/>
    <property type="match status" value="1"/>
</dbReference>
<feature type="compositionally biased region" description="Basic residues" evidence="10">
    <location>
        <begin position="518"/>
        <end position="527"/>
    </location>
</feature>
<dbReference type="GO" id="GO:0035735">
    <property type="term" value="P:intraciliary transport involved in cilium assembly"/>
    <property type="evidence" value="ECO:0007669"/>
    <property type="project" value="TreeGrafter"/>
</dbReference>
<sequence>MSPATPSSRKFQQYTFNVVNSPFGKQALTGGHHASFDESMETPTSSMVYINSQLQAHGFSRRPINLSGMEIRDQEILVRCLFSMLHQRSDDLTHFETLSTAHRTLSYDHERLVKMHKQLVEETARAESKEQHAKSLMSGAQQALKDEQTSHKQTKEEAQKARTALAFVRSQAQHDIKKRDAEIARTLERWQKLSNDQAKIMSTRSGLTCLNAPQRPGSVKPSEPSDYFQQTIEEMDDARSRLIAENDAFRRVLIKIAVNVESAITDLSPSQGRTDLTRINPTTFFEPAQPTAYTQVTSHASTAQSKVSHLLLELRDLVDQVKQDGLKVSKAGERSAQQPANGEKVKAMEEELETIRAQLEERQEFLRNFIEQSNAALEAASATTKTSSLSGPSSSSGEERGEGDGGDDLGLIQEELIRQKKELEEERKKFTEAAVKLGQERTEIELERIAFLEEKRALKLEQMLSDLPPTPPQPNFHPPKTTTYATSSPSRSKTYSSSSSSSSPRKPKSSSRSPSKQSSHHHHHTSLARRAVLSSVYSSLPAVSSPLRTGVIMEGSKSNGKGKKEKAVGSEGISSDAVEGRVKSNGDRQREGSNRGESGGGERRRHSVKGLGTPTKKRGEQHRIRTTSSKSQENEKEREQL</sequence>
<feature type="region of interest" description="Disordered" evidence="10">
    <location>
        <begin position="381"/>
        <end position="408"/>
    </location>
</feature>
<comment type="similarity">
    <text evidence="3">Belongs to the ADIP family.</text>
</comment>
<feature type="compositionally biased region" description="Pro residues" evidence="10">
    <location>
        <begin position="468"/>
        <end position="477"/>
    </location>
</feature>
<evidence type="ECO:0000256" key="5">
    <source>
        <dbReference type="ARBA" id="ARBA00022889"/>
    </source>
</evidence>